<feature type="compositionally biased region" description="Polar residues" evidence="3">
    <location>
        <begin position="127"/>
        <end position="150"/>
    </location>
</feature>
<comment type="caution">
    <text evidence="4">The sequence shown here is derived from an EMBL/GenBank/DDBJ whole genome shotgun (WGS) entry which is preliminary data.</text>
</comment>
<feature type="compositionally biased region" description="Acidic residues" evidence="3">
    <location>
        <begin position="306"/>
        <end position="325"/>
    </location>
</feature>
<feature type="compositionally biased region" description="Basic and acidic residues" evidence="3">
    <location>
        <begin position="116"/>
        <end position="125"/>
    </location>
</feature>
<gene>
    <name evidence="4" type="ORF">PGQ11_004827</name>
</gene>
<keyword evidence="2" id="KW-0175">Coiled coil</keyword>
<reference evidence="4 5" key="1">
    <citation type="journal article" date="2024" name="IMA Fungus">
        <title>Apiospora arundinis, a panoply of carbohydrate-active enzymes and secondary metabolites.</title>
        <authorList>
            <person name="Sorensen T."/>
            <person name="Petersen C."/>
            <person name="Muurmann A.T."/>
            <person name="Christiansen J.V."/>
            <person name="Brundto M.L."/>
            <person name="Overgaard C.K."/>
            <person name="Boysen A.T."/>
            <person name="Wollenberg R.D."/>
            <person name="Larsen T.O."/>
            <person name="Sorensen J.L."/>
            <person name="Nielsen K.L."/>
            <person name="Sondergaard T.E."/>
        </authorList>
    </citation>
    <scope>NUCLEOTIDE SEQUENCE [LARGE SCALE GENOMIC DNA]</scope>
    <source>
        <strain evidence="4 5">AAU 773</strain>
    </source>
</reference>
<feature type="compositionally biased region" description="Low complexity" evidence="3">
    <location>
        <begin position="57"/>
        <end position="97"/>
    </location>
</feature>
<feature type="compositionally biased region" description="Basic and acidic residues" evidence="3">
    <location>
        <begin position="351"/>
        <end position="381"/>
    </location>
</feature>
<evidence type="ECO:0000256" key="1">
    <source>
        <dbReference type="ARBA" id="ARBA00006461"/>
    </source>
</evidence>
<dbReference type="Proteomes" id="UP001390339">
    <property type="component" value="Unassembled WGS sequence"/>
</dbReference>
<proteinExistence type="inferred from homology"/>
<feature type="compositionally biased region" description="Basic and acidic residues" evidence="3">
    <location>
        <begin position="183"/>
        <end position="198"/>
    </location>
</feature>
<evidence type="ECO:0000256" key="2">
    <source>
        <dbReference type="ARBA" id="ARBA00023054"/>
    </source>
</evidence>
<dbReference type="EMBL" id="JAPCWZ010000003">
    <property type="protein sequence ID" value="KAK8874313.1"/>
    <property type="molecule type" value="Genomic_DNA"/>
</dbReference>
<evidence type="ECO:0000313" key="4">
    <source>
        <dbReference type="EMBL" id="KAK8874313.1"/>
    </source>
</evidence>
<accession>A0ABR2J9S8</accession>
<organism evidence="4 5">
    <name type="scientific">Apiospora arundinis</name>
    <dbReference type="NCBI Taxonomy" id="335852"/>
    <lineage>
        <taxon>Eukaryota</taxon>
        <taxon>Fungi</taxon>
        <taxon>Dikarya</taxon>
        <taxon>Ascomycota</taxon>
        <taxon>Pezizomycotina</taxon>
        <taxon>Sordariomycetes</taxon>
        <taxon>Xylariomycetidae</taxon>
        <taxon>Amphisphaeriales</taxon>
        <taxon>Apiosporaceae</taxon>
        <taxon>Apiospora</taxon>
    </lineage>
</organism>
<comment type="similarity">
    <text evidence="1">Belongs to the SPT2 family.</text>
</comment>
<feature type="compositionally biased region" description="Polar residues" evidence="3">
    <location>
        <begin position="239"/>
        <end position="249"/>
    </location>
</feature>
<dbReference type="Pfam" id="PF08243">
    <property type="entry name" value="SPT2"/>
    <property type="match status" value="1"/>
</dbReference>
<evidence type="ECO:0000313" key="5">
    <source>
        <dbReference type="Proteomes" id="UP001390339"/>
    </source>
</evidence>
<protein>
    <submittedName>
        <fullName evidence="4">SPT2 chromatin protein</fullName>
    </submittedName>
</protein>
<dbReference type="InterPro" id="IPR013256">
    <property type="entry name" value="Chromatin_SPT2"/>
</dbReference>
<name>A0ABR2J9S8_9PEZI</name>
<feature type="region of interest" description="Disordered" evidence="3">
    <location>
        <begin position="1"/>
        <end position="388"/>
    </location>
</feature>
<sequence length="388" mass="41107">MPISDLLAEVTGEKAPASTTPSAIRASPSIGMKRKADDDASNGTNIKAPRIQQNGAPPRSSVSRRPSPTSSRPPNSTTKSSTSQSGQRSASATSTGSKPYAGTATTNRQAGVPPPARKDLTERPKLSSATVGSSKSAPARPSPTTVNASEPSKPPKKGSFAEIMARGAKAQQVMPKAGIIQHKALEKPLPKKERDTGKAVKRPGVNGTATTGPNRGGASQGKGSRPAPRSGAVADAKSGNKSRPTSSGSDAPEKKKKAPIVTGYSGTARAAPPTKKSTSAGKGPPSRRPGGGLLAMPKVGRRNQYEDEDDEDLDDFVVDDEDEDNPYARRYDYNSDASSDMEAGMDDIYAEETRAERAARLEDRREEQLLEKMKREKEEKKRQRSGYR</sequence>
<keyword evidence="5" id="KW-1185">Reference proteome</keyword>
<evidence type="ECO:0000256" key="3">
    <source>
        <dbReference type="SAM" id="MobiDB-lite"/>
    </source>
</evidence>
<feature type="compositionally biased region" description="Polar residues" evidence="3">
    <location>
        <begin position="41"/>
        <end position="55"/>
    </location>
</feature>
<dbReference type="SMART" id="SM00784">
    <property type="entry name" value="SPT2"/>
    <property type="match status" value="1"/>
</dbReference>